<comment type="caution">
    <text evidence="11">The sequence shown here is derived from an EMBL/GenBank/DDBJ whole genome shotgun (WGS) entry which is preliminary data.</text>
</comment>
<evidence type="ECO:0000256" key="6">
    <source>
        <dbReference type="ARBA" id="ARBA00023163"/>
    </source>
</evidence>
<dbReference type="PANTHER" id="PTHR31313:SF81">
    <property type="entry name" value="TY1 ENHANCER ACTIVATOR"/>
    <property type="match status" value="1"/>
</dbReference>
<dbReference type="InterPro" id="IPR036864">
    <property type="entry name" value="Zn2-C6_fun-type_DNA-bd_sf"/>
</dbReference>
<dbReference type="GO" id="GO:0003677">
    <property type="term" value="F:DNA binding"/>
    <property type="evidence" value="ECO:0007669"/>
    <property type="project" value="UniProtKB-KW"/>
</dbReference>
<evidence type="ECO:0000256" key="9">
    <source>
        <dbReference type="SAM" id="MobiDB-lite"/>
    </source>
</evidence>
<dbReference type="Proteomes" id="UP000095149">
    <property type="component" value="Unassembled WGS sequence"/>
</dbReference>
<keyword evidence="7" id="KW-0539">Nucleus</keyword>
<feature type="region of interest" description="Disordered" evidence="9">
    <location>
        <begin position="1"/>
        <end position="29"/>
    </location>
</feature>
<proteinExistence type="predicted"/>
<dbReference type="GO" id="GO:0008270">
    <property type="term" value="F:zinc ion binding"/>
    <property type="evidence" value="ECO:0007669"/>
    <property type="project" value="InterPro"/>
</dbReference>
<dbReference type="AlphaFoldDB" id="A0A1E3JHH0"/>
<gene>
    <name evidence="11" type="ORF">I350_06979</name>
</gene>
<sequence>MPPTSLPPYDFAAHSSSSNDRRTRNSERTSRACTTASHLCCRSRKTKCTGELPMCQTCLFYGKNCEYPAVDKRTTDRSAQLKIERLQARVQELESILSIQRNNACLSPGQDEQSDDDEDMAPYETGRLVLSSTGNLHLHPSATFYCPAHVVPEWQHALNRLNDQQPELVTLPAYLATYLPLHTTPEHHRHLLDLAFDRLLCFGANPFKDKFLQAMDVDPDARGLYFSPLLHLALLGVGWRYCQDREMLMRHYPRQGGDNRGDEYYAKAQVMIMDEANEPCIGNMFALLVMTLYYVGRGADTLAGACFTLCQFQCLNFRVHKQCDGQLGELDLEPECELDNARRDIWHFCLNFSAWWATFYAQPVLPMINWGVDQRPPYVHSNHPNGNVRALSLMAAQHSQLSYYGFESLSINHLLKMPNDMRVKRVRELGMYLTQWQQNLPPDVAWPIPPGAPIMHPGNIVTQGMYCTYIILLYRPYLIEIGGGPNLIPEALQRCLECTQDIVDMAHYMVDHHGVMKAPLSWQHVLYVGSTILILQVAGLPNITEEQRLWALDSLRFIQEALKEFAYVWVAAGRTGSSLRTLQDDCTPSKDMVVEAVGDANRMMSDLAVDLAGGVVGDA</sequence>
<feature type="coiled-coil region" evidence="8">
    <location>
        <begin position="76"/>
        <end position="103"/>
    </location>
</feature>
<keyword evidence="6" id="KW-0804">Transcription</keyword>
<dbReference type="Gene3D" id="4.10.240.10">
    <property type="entry name" value="Zn(2)-C6 fungal-type DNA-binding domain"/>
    <property type="match status" value="1"/>
</dbReference>
<comment type="subcellular location">
    <subcellularLocation>
        <location evidence="1">Nucleus</location>
    </subcellularLocation>
</comment>
<keyword evidence="5" id="KW-0238">DNA-binding</keyword>
<evidence type="ECO:0000313" key="12">
    <source>
        <dbReference type="Proteomes" id="UP000095149"/>
    </source>
</evidence>
<evidence type="ECO:0000313" key="11">
    <source>
        <dbReference type="EMBL" id="ODO00344.1"/>
    </source>
</evidence>
<evidence type="ECO:0000256" key="7">
    <source>
        <dbReference type="ARBA" id="ARBA00023242"/>
    </source>
</evidence>
<dbReference type="PROSITE" id="PS50048">
    <property type="entry name" value="ZN2_CY6_FUNGAL_2"/>
    <property type="match status" value="1"/>
</dbReference>
<dbReference type="SMART" id="SM00066">
    <property type="entry name" value="GAL4"/>
    <property type="match status" value="1"/>
</dbReference>
<evidence type="ECO:0000256" key="8">
    <source>
        <dbReference type="SAM" id="Coils"/>
    </source>
</evidence>
<reference evidence="11 12" key="1">
    <citation type="submission" date="2016-06" db="EMBL/GenBank/DDBJ databases">
        <title>Evolution of pathogenesis and genome organization in the Tremellales.</title>
        <authorList>
            <person name="Cuomo C."/>
            <person name="Litvintseva A."/>
            <person name="Heitman J."/>
            <person name="Chen Y."/>
            <person name="Sun S."/>
            <person name="Springer D."/>
            <person name="Dromer F."/>
            <person name="Young S."/>
            <person name="Zeng Q."/>
            <person name="Chapman S."/>
            <person name="Gujja S."/>
            <person name="Saif S."/>
            <person name="Birren B."/>
        </authorList>
    </citation>
    <scope>NUCLEOTIDE SEQUENCE [LARGE SCALE GENOMIC DNA]</scope>
    <source>
        <strain evidence="11 12">CBS 6273</strain>
    </source>
</reference>
<evidence type="ECO:0000256" key="4">
    <source>
        <dbReference type="ARBA" id="ARBA00023015"/>
    </source>
</evidence>
<dbReference type="Pfam" id="PF00172">
    <property type="entry name" value="Zn_clus"/>
    <property type="match status" value="1"/>
</dbReference>
<dbReference type="CDD" id="cd12148">
    <property type="entry name" value="fungal_TF_MHR"/>
    <property type="match status" value="1"/>
</dbReference>
<dbReference type="GO" id="GO:0000981">
    <property type="term" value="F:DNA-binding transcription factor activity, RNA polymerase II-specific"/>
    <property type="evidence" value="ECO:0007669"/>
    <property type="project" value="InterPro"/>
</dbReference>
<keyword evidence="3" id="KW-0862">Zinc</keyword>
<dbReference type="CDD" id="cd00067">
    <property type="entry name" value="GAL4"/>
    <property type="match status" value="1"/>
</dbReference>
<dbReference type="InterPro" id="IPR051615">
    <property type="entry name" value="Transcr_Regulatory_Elem"/>
</dbReference>
<dbReference type="GO" id="GO:0005634">
    <property type="term" value="C:nucleus"/>
    <property type="evidence" value="ECO:0007669"/>
    <property type="project" value="UniProtKB-SubCell"/>
</dbReference>
<evidence type="ECO:0000256" key="1">
    <source>
        <dbReference type="ARBA" id="ARBA00004123"/>
    </source>
</evidence>
<evidence type="ECO:0000256" key="5">
    <source>
        <dbReference type="ARBA" id="ARBA00023125"/>
    </source>
</evidence>
<dbReference type="EMBL" id="MEKH01000011">
    <property type="protein sequence ID" value="ODO00344.1"/>
    <property type="molecule type" value="Genomic_DNA"/>
</dbReference>
<keyword evidence="2" id="KW-0479">Metal-binding</keyword>
<dbReference type="SUPFAM" id="SSF57701">
    <property type="entry name" value="Zn2/Cys6 DNA-binding domain"/>
    <property type="match status" value="1"/>
</dbReference>
<keyword evidence="4" id="KW-0805">Transcription regulation</keyword>
<evidence type="ECO:0000256" key="2">
    <source>
        <dbReference type="ARBA" id="ARBA00022723"/>
    </source>
</evidence>
<dbReference type="InterPro" id="IPR001138">
    <property type="entry name" value="Zn2Cys6_DnaBD"/>
</dbReference>
<feature type="compositionally biased region" description="Basic and acidic residues" evidence="9">
    <location>
        <begin position="19"/>
        <end position="29"/>
    </location>
</feature>
<feature type="domain" description="Zn(2)-C6 fungal-type" evidence="10">
    <location>
        <begin position="41"/>
        <end position="67"/>
    </location>
</feature>
<dbReference type="OrthoDB" id="2570040at2759"/>
<keyword evidence="8" id="KW-0175">Coiled coil</keyword>
<organism evidence="11 12">
    <name type="scientific">Cryptococcus amylolentus CBS 6273</name>
    <dbReference type="NCBI Taxonomy" id="1296118"/>
    <lineage>
        <taxon>Eukaryota</taxon>
        <taxon>Fungi</taxon>
        <taxon>Dikarya</taxon>
        <taxon>Basidiomycota</taxon>
        <taxon>Agaricomycotina</taxon>
        <taxon>Tremellomycetes</taxon>
        <taxon>Tremellales</taxon>
        <taxon>Cryptococcaceae</taxon>
        <taxon>Cryptococcus</taxon>
    </lineage>
</organism>
<protein>
    <recommendedName>
        <fullName evidence="10">Zn(2)-C6 fungal-type domain-containing protein</fullName>
    </recommendedName>
</protein>
<evidence type="ECO:0000259" key="10">
    <source>
        <dbReference type="PROSITE" id="PS50048"/>
    </source>
</evidence>
<name>A0A1E3JHH0_9TREE</name>
<dbReference type="PANTHER" id="PTHR31313">
    <property type="entry name" value="TY1 ENHANCER ACTIVATOR"/>
    <property type="match status" value="1"/>
</dbReference>
<evidence type="ECO:0000256" key="3">
    <source>
        <dbReference type="ARBA" id="ARBA00022833"/>
    </source>
</evidence>
<accession>A0A1E3JHH0</accession>